<accession>A0AAV5K639</accession>
<dbReference type="Proteomes" id="UP001054252">
    <property type="component" value="Unassembled WGS sequence"/>
</dbReference>
<feature type="transmembrane region" description="Helical" evidence="1">
    <location>
        <begin position="15"/>
        <end position="44"/>
    </location>
</feature>
<protein>
    <submittedName>
        <fullName evidence="2">Uncharacterized protein</fullName>
    </submittedName>
</protein>
<comment type="caution">
    <text evidence="2">The sequence shown here is derived from an EMBL/GenBank/DDBJ whole genome shotgun (WGS) entry which is preliminary data.</text>
</comment>
<evidence type="ECO:0000313" key="3">
    <source>
        <dbReference type="Proteomes" id="UP001054252"/>
    </source>
</evidence>
<organism evidence="2 3">
    <name type="scientific">Rubroshorea leprosula</name>
    <dbReference type="NCBI Taxonomy" id="152421"/>
    <lineage>
        <taxon>Eukaryota</taxon>
        <taxon>Viridiplantae</taxon>
        <taxon>Streptophyta</taxon>
        <taxon>Embryophyta</taxon>
        <taxon>Tracheophyta</taxon>
        <taxon>Spermatophyta</taxon>
        <taxon>Magnoliopsida</taxon>
        <taxon>eudicotyledons</taxon>
        <taxon>Gunneridae</taxon>
        <taxon>Pentapetalae</taxon>
        <taxon>rosids</taxon>
        <taxon>malvids</taxon>
        <taxon>Malvales</taxon>
        <taxon>Dipterocarpaceae</taxon>
        <taxon>Rubroshorea</taxon>
    </lineage>
</organism>
<dbReference type="AlphaFoldDB" id="A0AAV5K639"/>
<keyword evidence="1" id="KW-0472">Membrane</keyword>
<dbReference type="EMBL" id="BPVZ01000052">
    <property type="protein sequence ID" value="GKV19113.1"/>
    <property type="molecule type" value="Genomic_DNA"/>
</dbReference>
<name>A0AAV5K639_9ROSI</name>
<sequence>MGEWFPTMDAPGVVMALKLLIICLANVNMLPCFGTLLILIPTLLTIKTLTLKVGLKPMFAGRTPAILPSSWPTIFSYAVWSIWYSRIQTCA</sequence>
<proteinExistence type="predicted"/>
<keyword evidence="3" id="KW-1185">Reference proteome</keyword>
<reference evidence="2 3" key="1">
    <citation type="journal article" date="2021" name="Commun. Biol.">
        <title>The genome of Shorea leprosula (Dipterocarpaceae) highlights the ecological relevance of drought in aseasonal tropical rainforests.</title>
        <authorList>
            <person name="Ng K.K.S."/>
            <person name="Kobayashi M.J."/>
            <person name="Fawcett J.A."/>
            <person name="Hatakeyama M."/>
            <person name="Paape T."/>
            <person name="Ng C.H."/>
            <person name="Ang C.C."/>
            <person name="Tnah L.H."/>
            <person name="Lee C.T."/>
            <person name="Nishiyama T."/>
            <person name="Sese J."/>
            <person name="O'Brien M.J."/>
            <person name="Copetti D."/>
            <person name="Mohd Noor M.I."/>
            <person name="Ong R.C."/>
            <person name="Putra M."/>
            <person name="Sireger I.Z."/>
            <person name="Indrioko S."/>
            <person name="Kosugi Y."/>
            <person name="Izuno A."/>
            <person name="Isagi Y."/>
            <person name="Lee S.L."/>
            <person name="Shimizu K.K."/>
        </authorList>
    </citation>
    <scope>NUCLEOTIDE SEQUENCE [LARGE SCALE GENOMIC DNA]</scope>
    <source>
        <strain evidence="2">214</strain>
    </source>
</reference>
<evidence type="ECO:0000313" key="2">
    <source>
        <dbReference type="EMBL" id="GKV19113.1"/>
    </source>
</evidence>
<gene>
    <name evidence="2" type="ORF">SLEP1_g29409</name>
</gene>
<evidence type="ECO:0000256" key="1">
    <source>
        <dbReference type="SAM" id="Phobius"/>
    </source>
</evidence>
<feature type="transmembrane region" description="Helical" evidence="1">
    <location>
        <begin position="65"/>
        <end position="84"/>
    </location>
</feature>
<keyword evidence="1" id="KW-1133">Transmembrane helix</keyword>
<keyword evidence="1" id="KW-0812">Transmembrane</keyword>